<organism evidence="10">
    <name type="scientific">Selaginella moellendorffii</name>
    <name type="common">Spikemoss</name>
    <dbReference type="NCBI Taxonomy" id="88036"/>
    <lineage>
        <taxon>Eukaryota</taxon>
        <taxon>Viridiplantae</taxon>
        <taxon>Streptophyta</taxon>
        <taxon>Embryophyta</taxon>
        <taxon>Tracheophyta</taxon>
        <taxon>Lycopodiopsida</taxon>
        <taxon>Selaginellales</taxon>
        <taxon>Selaginellaceae</taxon>
        <taxon>Selaginella</taxon>
    </lineage>
</organism>
<dbReference type="GO" id="GO:0003700">
    <property type="term" value="F:DNA-binding transcription factor activity"/>
    <property type="evidence" value="ECO:0007669"/>
    <property type="project" value="InterPro"/>
</dbReference>
<keyword evidence="3" id="KW-0238">DNA-binding</keyword>
<dbReference type="STRING" id="88036.D8QRF5"/>
<dbReference type="KEGG" id="smo:SELMODRAFT_69413"/>
<dbReference type="GO" id="GO:0003677">
    <property type="term" value="F:DNA binding"/>
    <property type="evidence" value="ECO:0007669"/>
    <property type="project" value="UniProtKB-KW"/>
</dbReference>
<dbReference type="InParanoid" id="D8QRF5"/>
<sequence length="78" mass="8701">MIDHPMPGCGEASKKKYRGVRMRTWGKWVSEIREPTTQARIWLGSFATPEMAARAYDAAVLYLKGASALPALNFQDSI</sequence>
<evidence type="ECO:0000313" key="10">
    <source>
        <dbReference type="Proteomes" id="UP000001514"/>
    </source>
</evidence>
<dbReference type="Gramene" id="EFJ37242">
    <property type="protein sequence ID" value="EFJ37242"/>
    <property type="gene ID" value="SELMODRAFT_69413"/>
</dbReference>
<keyword evidence="10" id="KW-1185">Reference proteome</keyword>
<dbReference type="SMART" id="SM00380">
    <property type="entry name" value="AP2"/>
    <property type="match status" value="1"/>
</dbReference>
<protein>
    <recommendedName>
        <fullName evidence="8">AP2/ERF domain-containing protein</fullName>
    </recommendedName>
</protein>
<accession>D8QRF5</accession>
<dbReference type="PROSITE" id="PS51032">
    <property type="entry name" value="AP2_ERF"/>
    <property type="match status" value="1"/>
</dbReference>
<dbReference type="FunCoup" id="D8QRF5">
    <property type="interactions" value="132"/>
</dbReference>
<evidence type="ECO:0000256" key="3">
    <source>
        <dbReference type="ARBA" id="ARBA00023125"/>
    </source>
</evidence>
<keyword evidence="2" id="KW-0805">Transcription regulation</keyword>
<evidence type="ECO:0000256" key="4">
    <source>
        <dbReference type="ARBA" id="ARBA00023159"/>
    </source>
</evidence>
<comment type="subcellular location">
    <subcellularLocation>
        <location evidence="1">Nucleus</location>
    </subcellularLocation>
</comment>
<dbReference type="Proteomes" id="UP000001514">
    <property type="component" value="Unassembled WGS sequence"/>
</dbReference>
<gene>
    <name evidence="9" type="ORF">SELMODRAFT_69413</name>
</gene>
<reference evidence="9 10" key="1">
    <citation type="journal article" date="2011" name="Science">
        <title>The Selaginella genome identifies genetic changes associated with the evolution of vascular plants.</title>
        <authorList>
            <person name="Banks J.A."/>
            <person name="Nishiyama T."/>
            <person name="Hasebe M."/>
            <person name="Bowman J.L."/>
            <person name="Gribskov M."/>
            <person name="dePamphilis C."/>
            <person name="Albert V.A."/>
            <person name="Aono N."/>
            <person name="Aoyama T."/>
            <person name="Ambrose B.A."/>
            <person name="Ashton N.W."/>
            <person name="Axtell M.J."/>
            <person name="Barker E."/>
            <person name="Barker M.S."/>
            <person name="Bennetzen J.L."/>
            <person name="Bonawitz N.D."/>
            <person name="Chapple C."/>
            <person name="Cheng C."/>
            <person name="Correa L.G."/>
            <person name="Dacre M."/>
            <person name="DeBarry J."/>
            <person name="Dreyer I."/>
            <person name="Elias M."/>
            <person name="Engstrom E.M."/>
            <person name="Estelle M."/>
            <person name="Feng L."/>
            <person name="Finet C."/>
            <person name="Floyd S.K."/>
            <person name="Frommer W.B."/>
            <person name="Fujita T."/>
            <person name="Gramzow L."/>
            <person name="Gutensohn M."/>
            <person name="Harholt J."/>
            <person name="Hattori M."/>
            <person name="Heyl A."/>
            <person name="Hirai T."/>
            <person name="Hiwatashi Y."/>
            <person name="Ishikawa M."/>
            <person name="Iwata M."/>
            <person name="Karol K.G."/>
            <person name="Koehler B."/>
            <person name="Kolukisaoglu U."/>
            <person name="Kubo M."/>
            <person name="Kurata T."/>
            <person name="Lalonde S."/>
            <person name="Li K."/>
            <person name="Li Y."/>
            <person name="Litt A."/>
            <person name="Lyons E."/>
            <person name="Manning G."/>
            <person name="Maruyama T."/>
            <person name="Michael T.P."/>
            <person name="Mikami K."/>
            <person name="Miyazaki S."/>
            <person name="Morinaga S."/>
            <person name="Murata T."/>
            <person name="Mueller-Roeber B."/>
            <person name="Nelson D.R."/>
            <person name="Obara M."/>
            <person name="Oguri Y."/>
            <person name="Olmstead R.G."/>
            <person name="Onodera N."/>
            <person name="Petersen B.L."/>
            <person name="Pils B."/>
            <person name="Prigge M."/>
            <person name="Rensing S.A."/>
            <person name="Riano-Pachon D.M."/>
            <person name="Roberts A.W."/>
            <person name="Sato Y."/>
            <person name="Scheller H.V."/>
            <person name="Schulz B."/>
            <person name="Schulz C."/>
            <person name="Shakirov E.V."/>
            <person name="Shibagaki N."/>
            <person name="Shinohara N."/>
            <person name="Shippen D.E."/>
            <person name="Soerensen I."/>
            <person name="Sotooka R."/>
            <person name="Sugimoto N."/>
            <person name="Sugita M."/>
            <person name="Sumikawa N."/>
            <person name="Tanurdzic M."/>
            <person name="Theissen G."/>
            <person name="Ulvskov P."/>
            <person name="Wakazuki S."/>
            <person name="Weng J.K."/>
            <person name="Willats W.W."/>
            <person name="Wipf D."/>
            <person name="Wolf P.G."/>
            <person name="Yang L."/>
            <person name="Zimmer A.D."/>
            <person name="Zhu Q."/>
            <person name="Mitros T."/>
            <person name="Hellsten U."/>
            <person name="Loque D."/>
            <person name="Otillar R."/>
            <person name="Salamov A."/>
            <person name="Schmutz J."/>
            <person name="Shapiro H."/>
            <person name="Lindquist E."/>
            <person name="Lucas S."/>
            <person name="Rokhsar D."/>
            <person name="Grigoriev I.V."/>
        </authorList>
    </citation>
    <scope>NUCLEOTIDE SEQUENCE [LARGE SCALE GENOMIC DNA]</scope>
</reference>
<dbReference type="Pfam" id="PF00847">
    <property type="entry name" value="AP2"/>
    <property type="match status" value="1"/>
</dbReference>
<dbReference type="PANTHER" id="PTHR31985:SF273">
    <property type="entry name" value="ETHYLENE-RESPONSIVE TRANSCRIPTION FACTOR ERF017"/>
    <property type="match status" value="1"/>
</dbReference>
<evidence type="ECO:0000256" key="1">
    <source>
        <dbReference type="ARBA" id="ARBA00004123"/>
    </source>
</evidence>
<dbReference type="InterPro" id="IPR001471">
    <property type="entry name" value="AP2/ERF_dom"/>
</dbReference>
<feature type="domain" description="AP2/ERF" evidence="8">
    <location>
        <begin position="16"/>
        <end position="75"/>
    </location>
</feature>
<keyword evidence="4" id="KW-0010">Activator</keyword>
<proteinExistence type="inferred from homology"/>
<dbReference type="AlphaFoldDB" id="D8QRF5"/>
<dbReference type="FunFam" id="3.30.730.10:FF:000001">
    <property type="entry name" value="Ethylene-responsive transcription factor 2"/>
    <property type="match status" value="1"/>
</dbReference>
<dbReference type="SUPFAM" id="SSF54171">
    <property type="entry name" value="DNA-binding domain"/>
    <property type="match status" value="1"/>
</dbReference>
<dbReference type="PANTHER" id="PTHR31985">
    <property type="entry name" value="ETHYLENE-RESPONSIVE TRANSCRIPTION FACTOR ERF042-RELATED"/>
    <property type="match status" value="1"/>
</dbReference>
<dbReference type="InterPro" id="IPR051032">
    <property type="entry name" value="AP2/ERF_TF_ERF_subfamily"/>
</dbReference>
<keyword evidence="5" id="KW-0804">Transcription</keyword>
<name>D8QRF5_SELML</name>
<evidence type="ECO:0000256" key="2">
    <source>
        <dbReference type="ARBA" id="ARBA00023015"/>
    </source>
</evidence>
<keyword evidence="6" id="KW-0539">Nucleus</keyword>
<comment type="similarity">
    <text evidence="7">Belongs to the AP2/ERF transcription factor family. ERF subfamily.</text>
</comment>
<dbReference type="PRINTS" id="PR00367">
    <property type="entry name" value="ETHRSPELEMNT"/>
</dbReference>
<evidence type="ECO:0000256" key="7">
    <source>
        <dbReference type="ARBA" id="ARBA00024343"/>
    </source>
</evidence>
<dbReference type="InterPro" id="IPR016177">
    <property type="entry name" value="DNA-bd_dom_sf"/>
</dbReference>
<dbReference type="Gene3D" id="3.30.730.10">
    <property type="entry name" value="AP2/ERF domain"/>
    <property type="match status" value="1"/>
</dbReference>
<evidence type="ECO:0000259" key="8">
    <source>
        <dbReference type="PROSITE" id="PS51032"/>
    </source>
</evidence>
<dbReference type="CDD" id="cd00018">
    <property type="entry name" value="AP2"/>
    <property type="match status" value="1"/>
</dbReference>
<evidence type="ECO:0000256" key="5">
    <source>
        <dbReference type="ARBA" id="ARBA00023163"/>
    </source>
</evidence>
<dbReference type="eggNOG" id="ENOG502SY6J">
    <property type="taxonomic scope" value="Eukaryota"/>
</dbReference>
<evidence type="ECO:0000313" key="9">
    <source>
        <dbReference type="EMBL" id="EFJ37242.1"/>
    </source>
</evidence>
<dbReference type="InterPro" id="IPR036955">
    <property type="entry name" value="AP2/ERF_dom_sf"/>
</dbReference>
<evidence type="ECO:0000256" key="6">
    <source>
        <dbReference type="ARBA" id="ARBA00023242"/>
    </source>
</evidence>
<dbReference type="HOGENOM" id="CLU_159623_3_1_1"/>
<dbReference type="EMBL" id="GL377566">
    <property type="protein sequence ID" value="EFJ37242.1"/>
    <property type="molecule type" value="Genomic_DNA"/>
</dbReference>
<dbReference type="GO" id="GO:0005634">
    <property type="term" value="C:nucleus"/>
    <property type="evidence" value="ECO:0007669"/>
    <property type="project" value="UniProtKB-SubCell"/>
</dbReference>
<feature type="non-terminal residue" evidence="9">
    <location>
        <position position="78"/>
    </location>
</feature>